<reference evidence="1" key="1">
    <citation type="submission" date="2018-07" db="EMBL/GenBank/DDBJ databases">
        <authorList>
            <person name="Quirk P.G."/>
            <person name="Krulwich T.A."/>
        </authorList>
    </citation>
    <scope>NUCLEOTIDE SEQUENCE</scope>
    <source>
        <strain evidence="1">96224</strain>
    </source>
</reference>
<protein>
    <submittedName>
        <fullName evidence="1">Bgt-20333</fullName>
    </submittedName>
</protein>
<sequence>MKVGEIITSGQSDAKGRKNIGRSEILNFCEEFYRSKSMENCILAHQLEKKLNYDKLSKITYPNPPKL</sequence>
<dbReference type="EMBL" id="UIGY01000001">
    <property type="protein sequence ID" value="SUZ07814.1"/>
    <property type="molecule type" value="Genomic_DNA"/>
</dbReference>
<dbReference type="AlphaFoldDB" id="A0A381L1L0"/>
<evidence type="ECO:0000313" key="1">
    <source>
        <dbReference type="EMBL" id="SUZ07814.1"/>
    </source>
</evidence>
<proteinExistence type="predicted"/>
<organism evidence="1">
    <name type="scientific">Blumeria graminis f. sp. tritici 96224</name>
    <dbReference type="NCBI Taxonomy" id="1268274"/>
    <lineage>
        <taxon>Eukaryota</taxon>
        <taxon>Fungi</taxon>
        <taxon>Dikarya</taxon>
        <taxon>Ascomycota</taxon>
        <taxon>Pezizomycotina</taxon>
        <taxon>Leotiomycetes</taxon>
        <taxon>Erysiphales</taxon>
        <taxon>Erysiphaceae</taxon>
        <taxon>Blumeria</taxon>
    </lineage>
</organism>
<accession>A0A381L1L0</accession>
<gene>
    <name evidence="1" type="ORF">BGT96224V2_LOCUS232</name>
</gene>
<name>A0A381L1L0_BLUGR</name>